<keyword evidence="4 6" id="KW-0238">DNA-binding</keyword>
<evidence type="ECO:0000256" key="2">
    <source>
        <dbReference type="ARBA" id="ARBA00023015"/>
    </source>
</evidence>
<dbReference type="EMBL" id="JAQLOI010000001">
    <property type="protein sequence ID" value="MDB1122484.1"/>
    <property type="molecule type" value="Genomic_DNA"/>
</dbReference>
<dbReference type="PANTHER" id="PTHR43133:SF62">
    <property type="entry name" value="RNA POLYMERASE SIGMA FACTOR SIGZ"/>
    <property type="match status" value="1"/>
</dbReference>
<dbReference type="Gene3D" id="1.10.1740.10">
    <property type="match status" value="1"/>
</dbReference>
<evidence type="ECO:0000256" key="5">
    <source>
        <dbReference type="ARBA" id="ARBA00023163"/>
    </source>
</evidence>
<evidence type="ECO:0000259" key="8">
    <source>
        <dbReference type="Pfam" id="PF08281"/>
    </source>
</evidence>
<evidence type="ECO:0000256" key="1">
    <source>
        <dbReference type="ARBA" id="ARBA00010641"/>
    </source>
</evidence>
<dbReference type="InterPro" id="IPR036388">
    <property type="entry name" value="WH-like_DNA-bd_sf"/>
</dbReference>
<comment type="caution">
    <text evidence="9">The sequence shown here is derived from an EMBL/GenBank/DDBJ whole genome shotgun (WGS) entry which is preliminary data.</text>
</comment>
<evidence type="ECO:0000313" key="9">
    <source>
        <dbReference type="EMBL" id="MDB1122484.1"/>
    </source>
</evidence>
<evidence type="ECO:0000256" key="3">
    <source>
        <dbReference type="ARBA" id="ARBA00023082"/>
    </source>
</evidence>
<dbReference type="Gene3D" id="1.10.10.10">
    <property type="entry name" value="Winged helix-like DNA-binding domain superfamily/Winged helix DNA-binding domain"/>
    <property type="match status" value="1"/>
</dbReference>
<dbReference type="InterPro" id="IPR000838">
    <property type="entry name" value="RNA_pol_sigma70_ECF_CS"/>
</dbReference>
<dbReference type="NCBIfam" id="TIGR02937">
    <property type="entry name" value="sigma70-ECF"/>
    <property type="match status" value="1"/>
</dbReference>
<dbReference type="Pfam" id="PF04542">
    <property type="entry name" value="Sigma70_r2"/>
    <property type="match status" value="1"/>
</dbReference>
<keyword evidence="3 6" id="KW-0731">Sigma factor</keyword>
<dbReference type="Pfam" id="PF08281">
    <property type="entry name" value="Sigma70_r4_2"/>
    <property type="match status" value="1"/>
</dbReference>
<dbReference type="InterPro" id="IPR013325">
    <property type="entry name" value="RNA_pol_sigma_r2"/>
</dbReference>
<reference evidence="9 10" key="1">
    <citation type="submission" date="2023-01" db="EMBL/GenBank/DDBJ databases">
        <title>Vibrio sp. KJ40-1 sp.nov, isolated from marine algae.</title>
        <authorList>
            <person name="Butt M."/>
            <person name="Kim J.M.J."/>
            <person name="Jeon C.O.C."/>
        </authorList>
    </citation>
    <scope>NUCLEOTIDE SEQUENCE [LARGE SCALE GENOMIC DNA]</scope>
    <source>
        <strain evidence="9 10">KJ40-1</strain>
    </source>
</reference>
<dbReference type="PROSITE" id="PS01063">
    <property type="entry name" value="SIGMA70_ECF"/>
    <property type="match status" value="1"/>
</dbReference>
<dbReference type="SUPFAM" id="SSF88659">
    <property type="entry name" value="Sigma3 and sigma4 domains of RNA polymerase sigma factors"/>
    <property type="match status" value="1"/>
</dbReference>
<dbReference type="InterPro" id="IPR013249">
    <property type="entry name" value="RNA_pol_sigma70_r4_t2"/>
</dbReference>
<dbReference type="RefSeq" id="WP_272132319.1">
    <property type="nucleotide sequence ID" value="NZ_JAQLOI010000001.1"/>
</dbReference>
<sequence length="186" mass="21445">MLESDSKKHGKAFPCAIRAWQKYEQPLLQWLFKQTGDKQLVQDILQDVFVKVMNQQATFCDVRNTKAWLFRVAKNLLIDHARKRTFQPINSDVEEEEEILAPVDLLALSCLPRVISELSQADREIITACDLEGVSQQSFANNHGLTLAATKSRIRRAREKLKQNIQLSCQVKLDENQQVCCFTRRD</sequence>
<proteinExistence type="inferred from homology"/>
<keyword evidence="2 6" id="KW-0805">Transcription regulation</keyword>
<evidence type="ECO:0000259" key="7">
    <source>
        <dbReference type="Pfam" id="PF04542"/>
    </source>
</evidence>
<protein>
    <recommendedName>
        <fullName evidence="6">RNA polymerase sigma factor</fullName>
    </recommendedName>
</protein>
<comment type="similarity">
    <text evidence="1 6">Belongs to the sigma-70 factor family. ECF subfamily.</text>
</comment>
<dbReference type="SUPFAM" id="SSF88946">
    <property type="entry name" value="Sigma2 domain of RNA polymerase sigma factors"/>
    <property type="match status" value="1"/>
</dbReference>
<keyword evidence="5 6" id="KW-0804">Transcription</keyword>
<evidence type="ECO:0000256" key="6">
    <source>
        <dbReference type="RuleBase" id="RU000716"/>
    </source>
</evidence>
<feature type="domain" description="RNA polymerase sigma-70 region 2" evidence="7">
    <location>
        <begin position="21"/>
        <end position="85"/>
    </location>
</feature>
<dbReference type="InterPro" id="IPR007627">
    <property type="entry name" value="RNA_pol_sigma70_r2"/>
</dbReference>
<dbReference type="InterPro" id="IPR014284">
    <property type="entry name" value="RNA_pol_sigma-70_dom"/>
</dbReference>
<dbReference type="InterPro" id="IPR039425">
    <property type="entry name" value="RNA_pol_sigma-70-like"/>
</dbReference>
<evidence type="ECO:0000313" key="10">
    <source>
        <dbReference type="Proteomes" id="UP001210678"/>
    </source>
</evidence>
<keyword evidence="10" id="KW-1185">Reference proteome</keyword>
<gene>
    <name evidence="9" type="ORF">PGX00_01475</name>
</gene>
<name>A0ABT4YLR1_9VIBR</name>
<dbReference type="Proteomes" id="UP001210678">
    <property type="component" value="Unassembled WGS sequence"/>
</dbReference>
<evidence type="ECO:0000256" key="4">
    <source>
        <dbReference type="ARBA" id="ARBA00023125"/>
    </source>
</evidence>
<accession>A0ABT4YLR1</accession>
<organism evidence="9 10">
    <name type="scientific">Vibrio algarum</name>
    <dbReference type="NCBI Taxonomy" id="3020714"/>
    <lineage>
        <taxon>Bacteria</taxon>
        <taxon>Pseudomonadati</taxon>
        <taxon>Pseudomonadota</taxon>
        <taxon>Gammaproteobacteria</taxon>
        <taxon>Vibrionales</taxon>
        <taxon>Vibrionaceae</taxon>
        <taxon>Vibrio</taxon>
    </lineage>
</organism>
<dbReference type="PANTHER" id="PTHR43133">
    <property type="entry name" value="RNA POLYMERASE ECF-TYPE SIGMA FACTO"/>
    <property type="match status" value="1"/>
</dbReference>
<feature type="domain" description="RNA polymerase sigma factor 70 region 4 type 2" evidence="8">
    <location>
        <begin position="110"/>
        <end position="161"/>
    </location>
</feature>
<dbReference type="InterPro" id="IPR013324">
    <property type="entry name" value="RNA_pol_sigma_r3/r4-like"/>
</dbReference>